<evidence type="ECO:0000313" key="16">
    <source>
        <dbReference type="EMBL" id="RZD16472.1"/>
    </source>
</evidence>
<dbReference type="NCBIfam" id="NF004976">
    <property type="entry name" value="PRK06349.1"/>
    <property type="match status" value="1"/>
</dbReference>
<dbReference type="CDD" id="cd04881">
    <property type="entry name" value="ACT_HSDH-Hom"/>
    <property type="match status" value="1"/>
</dbReference>
<feature type="domain" description="ACT" evidence="15">
    <location>
        <begin position="366"/>
        <end position="447"/>
    </location>
</feature>
<keyword evidence="8 12" id="KW-0521">NADP</keyword>
<dbReference type="Gene3D" id="3.30.70.260">
    <property type="match status" value="1"/>
</dbReference>
<reference evidence="16 17" key="1">
    <citation type="journal article" date="2019" name="ISME J.">
        <title>Insights into ecological role of a new deltaproteobacterial order Candidatus Acidulodesulfobacterales by metagenomics and metatranscriptomics.</title>
        <authorList>
            <person name="Tan S."/>
            <person name="Liu J."/>
            <person name="Fang Y."/>
            <person name="Hedlund B.P."/>
            <person name="Lian Z.H."/>
            <person name="Huang L.Y."/>
            <person name="Li J.T."/>
            <person name="Huang L.N."/>
            <person name="Li W.J."/>
            <person name="Jiang H.C."/>
            <person name="Dong H.L."/>
            <person name="Shu W.S."/>
        </authorList>
    </citation>
    <scope>NUCLEOTIDE SEQUENCE [LARGE SCALE GENOMIC DNA]</scope>
    <source>
        <strain evidence="16">AP2</strain>
    </source>
</reference>
<dbReference type="InterPro" id="IPR036291">
    <property type="entry name" value="NAD(P)-bd_dom_sf"/>
</dbReference>
<keyword evidence="10 13" id="KW-0486">Methionine biosynthesis</keyword>
<feature type="binding site" evidence="12">
    <location>
        <position position="119"/>
    </location>
    <ligand>
        <name>NADPH</name>
        <dbReference type="ChEBI" id="CHEBI:57783"/>
    </ligand>
</feature>
<keyword evidence="6 13" id="KW-0028">Amino-acid biosynthesis</keyword>
<sequence>MEIKNMENKDIDKVVGNKINIGLFGFGTVGGSFYRILDIRKKEIEAMLSADVTIKKIFTRGNRNPSIDNIGNLMVNNADDILNDKSINVIVELMGGINPAKEYIEKAIKNGKSVITANKALLAEHGEEIFKLCKKHNVHIGFEAAVGGGIPILRSIKNGLAGDSITSVFSIINGTSNYILSKMTNEGGKFDDILKKAQEKGYAEADPSFDINGIDSAHKLVILGRLAFAASISLKDVMIEGIKGVSDIDICFARDLGYKIKLLGILKNDDSKIEIRVHPTLIPSGSLLSNVDGVFNAFFLNAKFAGPISLTGYGAGGMATASAVMGDFIEIAGKIINSEKHHDIFLNESSNKVQIKRKKDIISRYYLRFSAMDRPGVLAKISKILGDNSISISSMIQQGRKIDGSVPIVITTHEANEEELLKSIELCDKLDIILAKTMILRIEDNVN</sequence>
<evidence type="ECO:0000256" key="5">
    <source>
        <dbReference type="ARBA" id="ARBA00013376"/>
    </source>
</evidence>
<organism evidence="16 17">
    <name type="scientific">Acididesulfobacter guangdongensis</name>
    <dbReference type="NCBI Taxonomy" id="2597225"/>
    <lineage>
        <taxon>Bacteria</taxon>
        <taxon>Deltaproteobacteria</taxon>
        <taxon>Candidatus Acidulodesulfobacterales</taxon>
        <taxon>Candidatus Acididesulfobacter</taxon>
    </lineage>
</organism>
<dbReference type="PROSITE" id="PS01042">
    <property type="entry name" value="HOMOSER_DHGENASE"/>
    <property type="match status" value="1"/>
</dbReference>
<dbReference type="PROSITE" id="PS51671">
    <property type="entry name" value="ACT"/>
    <property type="match status" value="1"/>
</dbReference>
<dbReference type="UniPathway" id="UPA00050">
    <property type="reaction ID" value="UER00063"/>
</dbReference>
<feature type="binding site" evidence="12">
    <location>
        <position position="204"/>
    </location>
    <ligand>
        <name>L-homoserine</name>
        <dbReference type="ChEBI" id="CHEBI:57476"/>
    </ligand>
</feature>
<dbReference type="PANTHER" id="PTHR43331:SF1">
    <property type="entry name" value="HOMOSERINE DEHYDROGENASE"/>
    <property type="match status" value="1"/>
</dbReference>
<dbReference type="GO" id="GO:0004412">
    <property type="term" value="F:homoserine dehydrogenase activity"/>
    <property type="evidence" value="ECO:0007669"/>
    <property type="project" value="UniProtKB-EC"/>
</dbReference>
<protein>
    <recommendedName>
        <fullName evidence="5 13">Homoserine dehydrogenase</fullName>
        <ecNumber evidence="4 13">1.1.1.3</ecNumber>
    </recommendedName>
</protein>
<dbReference type="InterPro" id="IPR045865">
    <property type="entry name" value="ACT-like_dom_sf"/>
</dbReference>
<evidence type="ECO:0000256" key="13">
    <source>
        <dbReference type="RuleBase" id="RU000579"/>
    </source>
</evidence>
<dbReference type="InterPro" id="IPR016204">
    <property type="entry name" value="HDH"/>
</dbReference>
<dbReference type="PANTHER" id="PTHR43331">
    <property type="entry name" value="HOMOSERINE DEHYDROGENASE"/>
    <property type="match status" value="1"/>
</dbReference>
<dbReference type="Proteomes" id="UP000316562">
    <property type="component" value="Unassembled WGS sequence"/>
</dbReference>
<dbReference type="Gene3D" id="3.30.360.10">
    <property type="entry name" value="Dihydrodipicolinate Reductase, domain 2"/>
    <property type="match status" value="1"/>
</dbReference>
<dbReference type="EC" id="1.1.1.3" evidence="4 13"/>
<accession>A0A519BGV4</accession>
<dbReference type="GO" id="GO:0050661">
    <property type="term" value="F:NADP binding"/>
    <property type="evidence" value="ECO:0007669"/>
    <property type="project" value="InterPro"/>
</dbReference>
<dbReference type="Gene3D" id="3.40.50.720">
    <property type="entry name" value="NAD(P)-binding Rossmann-like Domain"/>
    <property type="match status" value="1"/>
</dbReference>
<comment type="pathway">
    <text evidence="1 13">Amino-acid biosynthesis; L-threonine biosynthesis; L-threonine from L-aspartate: step 3/5.</text>
</comment>
<dbReference type="InterPro" id="IPR005106">
    <property type="entry name" value="Asp/hSer_DH_NAD-bd"/>
</dbReference>
<dbReference type="InterPro" id="IPR019811">
    <property type="entry name" value="HDH_CS"/>
</dbReference>
<evidence type="ECO:0000256" key="9">
    <source>
        <dbReference type="ARBA" id="ARBA00023002"/>
    </source>
</evidence>
<dbReference type="FunFam" id="3.30.360.10:FF:000005">
    <property type="entry name" value="Homoserine dehydrogenase"/>
    <property type="match status" value="1"/>
</dbReference>
<evidence type="ECO:0000256" key="12">
    <source>
        <dbReference type="PIRSR" id="PIRSR000098-2"/>
    </source>
</evidence>
<evidence type="ECO:0000256" key="1">
    <source>
        <dbReference type="ARBA" id="ARBA00005056"/>
    </source>
</evidence>
<evidence type="ECO:0000256" key="10">
    <source>
        <dbReference type="ARBA" id="ARBA00023167"/>
    </source>
</evidence>
<dbReference type="SUPFAM" id="SSF51735">
    <property type="entry name" value="NAD(P)-binding Rossmann-fold domains"/>
    <property type="match status" value="1"/>
</dbReference>
<comment type="caution">
    <text evidence="16">The sequence shown here is derived from an EMBL/GenBank/DDBJ whole genome shotgun (WGS) entry which is preliminary data.</text>
</comment>
<dbReference type="InterPro" id="IPR001342">
    <property type="entry name" value="HDH_cat"/>
</dbReference>
<comment type="catalytic activity">
    <reaction evidence="13">
        <text>L-homoserine + NADP(+) = L-aspartate 4-semialdehyde + NADPH + H(+)</text>
        <dbReference type="Rhea" id="RHEA:15761"/>
        <dbReference type="ChEBI" id="CHEBI:15378"/>
        <dbReference type="ChEBI" id="CHEBI:57476"/>
        <dbReference type="ChEBI" id="CHEBI:57783"/>
        <dbReference type="ChEBI" id="CHEBI:58349"/>
        <dbReference type="ChEBI" id="CHEBI:537519"/>
        <dbReference type="EC" id="1.1.1.3"/>
    </reaction>
</comment>
<evidence type="ECO:0000313" key="17">
    <source>
        <dbReference type="Proteomes" id="UP000316562"/>
    </source>
</evidence>
<dbReference type="SUPFAM" id="SSF55347">
    <property type="entry name" value="Glyceraldehyde-3-phosphate dehydrogenase-like, C-terminal domain"/>
    <property type="match status" value="1"/>
</dbReference>
<dbReference type="GO" id="GO:0009088">
    <property type="term" value="P:threonine biosynthetic process"/>
    <property type="evidence" value="ECO:0007669"/>
    <property type="project" value="UniProtKB-UniPathway"/>
</dbReference>
<evidence type="ECO:0000256" key="7">
    <source>
        <dbReference type="ARBA" id="ARBA00022697"/>
    </source>
</evidence>
<dbReference type="GO" id="GO:0009086">
    <property type="term" value="P:methionine biosynthetic process"/>
    <property type="evidence" value="ECO:0007669"/>
    <property type="project" value="UniProtKB-KW"/>
</dbReference>
<gene>
    <name evidence="16" type="ORF">EVJ46_05495</name>
</gene>
<comment type="similarity">
    <text evidence="3 14">Belongs to the homoserine dehydrogenase family.</text>
</comment>
<keyword evidence="7 13" id="KW-0791">Threonine biosynthesis</keyword>
<evidence type="ECO:0000259" key="15">
    <source>
        <dbReference type="PROSITE" id="PS51671"/>
    </source>
</evidence>
<evidence type="ECO:0000256" key="11">
    <source>
        <dbReference type="PIRSR" id="PIRSR000098-1"/>
    </source>
</evidence>
<dbReference type="SUPFAM" id="SSF55021">
    <property type="entry name" value="ACT-like"/>
    <property type="match status" value="1"/>
</dbReference>
<dbReference type="AlphaFoldDB" id="A0A519BGV4"/>
<evidence type="ECO:0000256" key="6">
    <source>
        <dbReference type="ARBA" id="ARBA00022605"/>
    </source>
</evidence>
<dbReference type="FunFam" id="3.30.70.260:FF:000030">
    <property type="entry name" value="Homoserine dehydrogenase"/>
    <property type="match status" value="1"/>
</dbReference>
<comment type="pathway">
    <text evidence="2 13">Amino-acid biosynthesis; L-methionine biosynthesis via de novo pathway; L-homoserine from L-aspartate: step 3/3.</text>
</comment>
<dbReference type="UniPathway" id="UPA00051">
    <property type="reaction ID" value="UER00465"/>
</dbReference>
<keyword evidence="9 13" id="KW-0560">Oxidoreductase</keyword>
<dbReference type="EMBL" id="SGBC01000002">
    <property type="protein sequence ID" value="RZD16472.1"/>
    <property type="molecule type" value="Genomic_DNA"/>
</dbReference>
<evidence type="ECO:0000256" key="3">
    <source>
        <dbReference type="ARBA" id="ARBA00006753"/>
    </source>
</evidence>
<evidence type="ECO:0000256" key="14">
    <source>
        <dbReference type="RuleBase" id="RU004171"/>
    </source>
</evidence>
<dbReference type="Pfam" id="PF03447">
    <property type="entry name" value="NAD_binding_3"/>
    <property type="match status" value="1"/>
</dbReference>
<name>A0A519BGV4_ACIG2</name>
<proteinExistence type="inferred from homology"/>
<dbReference type="Pfam" id="PF00742">
    <property type="entry name" value="Homoserine_dh"/>
    <property type="match status" value="1"/>
</dbReference>
<evidence type="ECO:0000256" key="4">
    <source>
        <dbReference type="ARBA" id="ARBA00013213"/>
    </source>
</evidence>
<dbReference type="PIRSF" id="PIRSF000098">
    <property type="entry name" value="Homoser_dehydrog"/>
    <property type="match status" value="1"/>
</dbReference>
<evidence type="ECO:0000256" key="2">
    <source>
        <dbReference type="ARBA" id="ARBA00005062"/>
    </source>
</evidence>
<feature type="active site" description="Proton donor" evidence="11">
    <location>
        <position position="219"/>
    </location>
</feature>
<evidence type="ECO:0000256" key="8">
    <source>
        <dbReference type="ARBA" id="ARBA00022857"/>
    </source>
</evidence>
<dbReference type="Pfam" id="PF01842">
    <property type="entry name" value="ACT"/>
    <property type="match status" value="1"/>
</dbReference>
<dbReference type="InterPro" id="IPR002912">
    <property type="entry name" value="ACT_dom"/>
</dbReference>